<keyword evidence="3" id="KW-0540">Nuclease</keyword>
<keyword evidence="4" id="KW-1185">Reference proteome</keyword>
<reference evidence="3 4" key="1">
    <citation type="submission" date="2021-06" db="EMBL/GenBank/DDBJ databases">
        <title>Complete genome of Haloferula helveola possessing various polysaccharide degrading enzymes.</title>
        <authorList>
            <person name="Takami H."/>
            <person name="Huang C."/>
            <person name="Hamasaki K."/>
        </authorList>
    </citation>
    <scope>NUCLEOTIDE SEQUENCE [LARGE SCALE GENOMIC DNA]</scope>
    <source>
        <strain evidence="3 4">CN-1</strain>
    </source>
</reference>
<evidence type="ECO:0000256" key="1">
    <source>
        <dbReference type="SAM" id="Phobius"/>
    </source>
</evidence>
<keyword evidence="3" id="KW-0378">Hydrolase</keyword>
<dbReference type="InterPro" id="IPR036691">
    <property type="entry name" value="Endo/exonu/phosph_ase_sf"/>
</dbReference>
<keyword evidence="3" id="KW-0255">Endonuclease</keyword>
<evidence type="ECO:0000313" key="3">
    <source>
        <dbReference type="EMBL" id="BCX50315.1"/>
    </source>
</evidence>
<dbReference type="InterPro" id="IPR005135">
    <property type="entry name" value="Endo/exonuclease/phosphatase"/>
</dbReference>
<keyword evidence="1" id="KW-1133">Transmembrane helix</keyword>
<feature type="domain" description="Endonuclease/exonuclease/phosphatase" evidence="2">
    <location>
        <begin position="128"/>
        <end position="329"/>
    </location>
</feature>
<dbReference type="SUPFAM" id="SSF56219">
    <property type="entry name" value="DNase I-like"/>
    <property type="match status" value="1"/>
</dbReference>
<proteinExistence type="predicted"/>
<dbReference type="Pfam" id="PF03372">
    <property type="entry name" value="Exo_endo_phos"/>
    <property type="match status" value="1"/>
</dbReference>
<accession>A0ABM7RI84</accession>
<dbReference type="Gene3D" id="3.60.10.10">
    <property type="entry name" value="Endonuclease/exonuclease/phosphatase"/>
    <property type="match status" value="1"/>
</dbReference>
<protein>
    <submittedName>
        <fullName evidence="3">Endonuclease/exonuclease/phosphatase</fullName>
    </submittedName>
</protein>
<feature type="transmembrane region" description="Helical" evidence="1">
    <location>
        <begin position="37"/>
        <end position="63"/>
    </location>
</feature>
<dbReference type="GO" id="GO:0004519">
    <property type="term" value="F:endonuclease activity"/>
    <property type="evidence" value="ECO:0007669"/>
    <property type="project" value="UniProtKB-KW"/>
</dbReference>
<organism evidence="3 4">
    <name type="scientific">Haloferula helveola</name>
    <dbReference type="NCBI Taxonomy" id="490095"/>
    <lineage>
        <taxon>Bacteria</taxon>
        <taxon>Pseudomonadati</taxon>
        <taxon>Verrucomicrobiota</taxon>
        <taxon>Verrucomicrobiia</taxon>
        <taxon>Verrucomicrobiales</taxon>
        <taxon>Verrucomicrobiaceae</taxon>
        <taxon>Haloferula</taxon>
    </lineage>
</organism>
<name>A0ABM7RI84_9BACT</name>
<feature type="transmembrane region" description="Helical" evidence="1">
    <location>
        <begin position="12"/>
        <end position="31"/>
    </location>
</feature>
<gene>
    <name evidence="3" type="ORF">HAHE_42230</name>
</gene>
<sequence>MRTTTPLIRRTGWLLVGASLALHFFSVLAYARQPDLLAAYTVMPIWVWGGLGIFLSATAFYFLRAPLSLVVTAVWTLTILLGADEARVIANIGTPAPQPGEAAPVAGVKPIRVVTLNVATYRFGDPADDIAAWDPDIVVLQEASGYRVKAIADRLYGGHGDYRSFSLNGVATRWKITREVRNPDPRFLFFNHNVTIEMPDKRSIEVVNLHLSSAATDLRLWKPECWRTHRENRRQRHLEVAVALKILEDTTDFPGAQPVILAGDFNAPATDPIQHRLERDFDDAFLEAGTGWGDTFQRRIPILRLDQIHVTRHFTPVRCKAVTTRHSDHRLVVADLILD</sequence>
<evidence type="ECO:0000313" key="4">
    <source>
        <dbReference type="Proteomes" id="UP001374893"/>
    </source>
</evidence>
<dbReference type="EMBL" id="AP024702">
    <property type="protein sequence ID" value="BCX50315.1"/>
    <property type="molecule type" value="Genomic_DNA"/>
</dbReference>
<dbReference type="Proteomes" id="UP001374893">
    <property type="component" value="Chromosome"/>
</dbReference>
<dbReference type="RefSeq" id="WP_338687315.1">
    <property type="nucleotide sequence ID" value="NZ_AP024702.1"/>
</dbReference>
<evidence type="ECO:0000259" key="2">
    <source>
        <dbReference type="Pfam" id="PF03372"/>
    </source>
</evidence>
<keyword evidence="1" id="KW-0472">Membrane</keyword>
<keyword evidence="1" id="KW-0812">Transmembrane</keyword>